<evidence type="ECO:0000256" key="5">
    <source>
        <dbReference type="ARBA" id="ARBA00023136"/>
    </source>
</evidence>
<protein>
    <submittedName>
        <fullName evidence="7">LysE family translocator</fullName>
    </submittedName>
</protein>
<evidence type="ECO:0000313" key="8">
    <source>
        <dbReference type="Proteomes" id="UP001597371"/>
    </source>
</evidence>
<evidence type="ECO:0000256" key="2">
    <source>
        <dbReference type="ARBA" id="ARBA00022475"/>
    </source>
</evidence>
<accession>A0ABW5CMZ3</accession>
<feature type="transmembrane region" description="Helical" evidence="6">
    <location>
        <begin position="187"/>
        <end position="209"/>
    </location>
</feature>
<organism evidence="7 8">
    <name type="scientific">Aureimonas populi</name>
    <dbReference type="NCBI Taxonomy" id="1701758"/>
    <lineage>
        <taxon>Bacteria</taxon>
        <taxon>Pseudomonadati</taxon>
        <taxon>Pseudomonadota</taxon>
        <taxon>Alphaproteobacteria</taxon>
        <taxon>Hyphomicrobiales</taxon>
        <taxon>Aurantimonadaceae</taxon>
        <taxon>Aureimonas</taxon>
    </lineage>
</organism>
<keyword evidence="5 6" id="KW-0472">Membrane</keyword>
<evidence type="ECO:0000256" key="4">
    <source>
        <dbReference type="ARBA" id="ARBA00022989"/>
    </source>
</evidence>
<name>A0ABW5CMZ3_9HYPH</name>
<dbReference type="Pfam" id="PF01810">
    <property type="entry name" value="LysE"/>
    <property type="match status" value="1"/>
</dbReference>
<dbReference type="RefSeq" id="WP_209737178.1">
    <property type="nucleotide sequence ID" value="NZ_CP072611.1"/>
</dbReference>
<evidence type="ECO:0000256" key="1">
    <source>
        <dbReference type="ARBA" id="ARBA00004651"/>
    </source>
</evidence>
<feature type="transmembrane region" description="Helical" evidence="6">
    <location>
        <begin position="153"/>
        <end position="175"/>
    </location>
</feature>
<feature type="transmembrane region" description="Helical" evidence="6">
    <location>
        <begin position="77"/>
        <end position="95"/>
    </location>
</feature>
<evidence type="ECO:0000313" key="7">
    <source>
        <dbReference type="EMBL" id="MFD2238704.1"/>
    </source>
</evidence>
<dbReference type="Proteomes" id="UP001597371">
    <property type="component" value="Unassembled WGS sequence"/>
</dbReference>
<proteinExistence type="predicted"/>
<dbReference type="PANTHER" id="PTHR30086">
    <property type="entry name" value="ARGININE EXPORTER PROTEIN ARGO"/>
    <property type="match status" value="1"/>
</dbReference>
<dbReference type="PIRSF" id="PIRSF006324">
    <property type="entry name" value="LeuE"/>
    <property type="match status" value="1"/>
</dbReference>
<keyword evidence="4 6" id="KW-1133">Transmembrane helix</keyword>
<evidence type="ECO:0000256" key="6">
    <source>
        <dbReference type="SAM" id="Phobius"/>
    </source>
</evidence>
<keyword evidence="8" id="KW-1185">Reference proteome</keyword>
<keyword evidence="3 6" id="KW-0812">Transmembrane</keyword>
<dbReference type="EMBL" id="JBHUIJ010000022">
    <property type="protein sequence ID" value="MFD2238704.1"/>
    <property type="molecule type" value="Genomic_DNA"/>
</dbReference>
<reference evidence="8" key="1">
    <citation type="journal article" date="2019" name="Int. J. Syst. Evol. Microbiol.">
        <title>The Global Catalogue of Microorganisms (GCM) 10K type strain sequencing project: providing services to taxonomists for standard genome sequencing and annotation.</title>
        <authorList>
            <consortium name="The Broad Institute Genomics Platform"/>
            <consortium name="The Broad Institute Genome Sequencing Center for Infectious Disease"/>
            <person name="Wu L."/>
            <person name="Ma J."/>
        </authorList>
    </citation>
    <scope>NUCLEOTIDE SEQUENCE [LARGE SCALE GENOMIC DNA]</scope>
    <source>
        <strain evidence="8">ZS-35-S2</strain>
    </source>
</reference>
<comment type="subcellular location">
    <subcellularLocation>
        <location evidence="1">Cell membrane</location>
        <topology evidence="1">Multi-pass membrane protein</topology>
    </subcellularLocation>
</comment>
<dbReference type="InterPro" id="IPR001123">
    <property type="entry name" value="LeuE-type"/>
</dbReference>
<comment type="caution">
    <text evidence="7">The sequence shown here is derived from an EMBL/GenBank/DDBJ whole genome shotgun (WGS) entry which is preliminary data.</text>
</comment>
<keyword evidence="2" id="KW-1003">Cell membrane</keyword>
<sequence>MTFMPDIAALFAFTLAALVLTVTPGPDMTLFLGRTLAQGRAAGVAVMLGASTGILVHTTLAAVGLSALIAASPQAFMALRIGGAAYLAWLAYQAIRYGSSFSVEKAQGRKRSLWGEWARGVSVNLLNPKVILFNVTFMPQFVSVADPHAWQKLFFFGFYFLVLSMPICFAMILGAERVASLLRRRPAIARGIDYVFASVFSGFAVSIFMTR</sequence>
<evidence type="ECO:0000256" key="3">
    <source>
        <dbReference type="ARBA" id="ARBA00022692"/>
    </source>
</evidence>
<gene>
    <name evidence="7" type="ORF">ACFSKQ_14710</name>
</gene>
<feature type="transmembrane region" description="Helical" evidence="6">
    <location>
        <begin position="45"/>
        <end position="70"/>
    </location>
</feature>
<dbReference type="PANTHER" id="PTHR30086:SF20">
    <property type="entry name" value="ARGININE EXPORTER PROTEIN ARGO-RELATED"/>
    <property type="match status" value="1"/>
</dbReference>